<name>A0A1I7WWL3_HETBA</name>
<sequence>MEHKRPSGILASALWTLRTENEQSGKVYSLQILSPFAKHFLKINKSKLNTEKNSFLNVNSIFIALILNFLYTKDPPPASGKRAHSVDGKSGILAQGLKEMKHTLKELNDDRQKEDTRTGILGTALHGIRSTPCNRTDLSKSPLPPSLNVEQKGMIANLLENKDQKELENLGLKVGTKESIILCLFI</sequence>
<evidence type="ECO:0000313" key="2">
    <source>
        <dbReference type="WBParaSite" id="Hba_09612"/>
    </source>
</evidence>
<organism evidence="1 2">
    <name type="scientific">Heterorhabditis bacteriophora</name>
    <name type="common">Entomopathogenic nematode worm</name>
    <dbReference type="NCBI Taxonomy" id="37862"/>
    <lineage>
        <taxon>Eukaryota</taxon>
        <taxon>Metazoa</taxon>
        <taxon>Ecdysozoa</taxon>
        <taxon>Nematoda</taxon>
        <taxon>Chromadorea</taxon>
        <taxon>Rhabditida</taxon>
        <taxon>Rhabditina</taxon>
        <taxon>Rhabditomorpha</taxon>
        <taxon>Strongyloidea</taxon>
        <taxon>Heterorhabditidae</taxon>
        <taxon>Heterorhabditis</taxon>
    </lineage>
</organism>
<reference evidence="2" key="1">
    <citation type="submission" date="2016-11" db="UniProtKB">
        <authorList>
            <consortium name="WormBaseParasite"/>
        </authorList>
    </citation>
    <scope>IDENTIFICATION</scope>
</reference>
<evidence type="ECO:0000313" key="1">
    <source>
        <dbReference type="Proteomes" id="UP000095283"/>
    </source>
</evidence>
<keyword evidence="1" id="KW-1185">Reference proteome</keyword>
<dbReference type="Proteomes" id="UP000095283">
    <property type="component" value="Unplaced"/>
</dbReference>
<protein>
    <submittedName>
        <fullName evidence="2">Uncharacterized protein</fullName>
    </submittedName>
</protein>
<accession>A0A1I7WWL3</accession>
<dbReference type="AlphaFoldDB" id="A0A1I7WWL3"/>
<proteinExistence type="predicted"/>
<dbReference type="WBParaSite" id="Hba_09612">
    <property type="protein sequence ID" value="Hba_09612"/>
    <property type="gene ID" value="Hba_09612"/>
</dbReference>